<dbReference type="AlphaFoldDB" id="A0A0M4TN47"/>
<sequence length="323" mass="35335">MVRKPAFKLEASGKDITNIIRQNLISLSFTDKEGNESDEISFTLFGIYAKPVFGDSLKLWLGYGDDLYLCGSFSVQTASRDYKANTTEVRATAVNFASPAKEKRRVSWENTTLFGIAKKIASANALSLKTSGSDQNIASVIQDNVSDIEFLYDLCVKFGFLMAVKNDNIIITAKDAKGDASQTSNTSKNENLPTFTLNLTDLYSLEITEANRNSYTAVIVEWQDIEAGKVKSIKVGSGEQVYKMQIAQPKSDNEAFKQAEAKLNELQRGGINGRCSCEGKNIIAGGKLKFGGVAGLEANEFSIKEVSHKLSTSGYEIDIEFEG</sequence>
<accession>A0A0M4TN47</accession>
<name>A0A0M4TN47_9BACT</name>
<evidence type="ECO:0000313" key="2">
    <source>
        <dbReference type="Proteomes" id="UP000066049"/>
    </source>
</evidence>
<organism evidence="1 2">
    <name type="scientific">Campylobacter concisus</name>
    <dbReference type="NCBI Taxonomy" id="199"/>
    <lineage>
        <taxon>Bacteria</taxon>
        <taxon>Pseudomonadati</taxon>
        <taxon>Campylobacterota</taxon>
        <taxon>Epsilonproteobacteria</taxon>
        <taxon>Campylobacterales</taxon>
        <taxon>Campylobacteraceae</taxon>
        <taxon>Campylobacter</taxon>
    </lineage>
</organism>
<evidence type="ECO:0000313" key="1">
    <source>
        <dbReference type="EMBL" id="ALF47751.1"/>
    </source>
</evidence>
<protein>
    <submittedName>
        <fullName evidence="1">Phage protein D</fullName>
    </submittedName>
</protein>
<dbReference type="SUPFAM" id="SSF69279">
    <property type="entry name" value="Phage tail proteins"/>
    <property type="match status" value="1"/>
</dbReference>
<dbReference type="RefSeq" id="WP_054196735.1">
    <property type="nucleotide sequence ID" value="NZ_CP012541.1"/>
</dbReference>
<dbReference type="KEGG" id="ccoc:CCON33237_1077"/>
<proteinExistence type="predicted"/>
<gene>
    <name evidence="1" type="ORF">CCON33237_1077</name>
</gene>
<dbReference type="EMBL" id="CP012541">
    <property type="protein sequence ID" value="ALF47751.1"/>
    <property type="molecule type" value="Genomic_DNA"/>
</dbReference>
<dbReference type="GeneID" id="28662755"/>
<dbReference type="PATRIC" id="fig|199.248.peg.1117"/>
<dbReference type="Proteomes" id="UP000066049">
    <property type="component" value="Chromosome"/>
</dbReference>
<reference evidence="2" key="1">
    <citation type="submission" date="2015-08" db="EMBL/GenBank/DDBJ databases">
        <title>Comparative genomics of the Campylobacter concisus group.</title>
        <authorList>
            <person name="Miller W.G."/>
            <person name="Yee E."/>
            <person name="Chapman M.H."/>
            <person name="Huynh S."/>
            <person name="Bono J.L."/>
            <person name="On S.L.W."/>
            <person name="St Leger J."/>
            <person name="Foster G."/>
            <person name="Parker C.T."/>
        </authorList>
    </citation>
    <scope>NUCLEOTIDE SEQUENCE [LARGE SCALE GENOMIC DNA]</scope>
    <source>
        <strain evidence="2">ATCC 33237</strain>
    </source>
</reference>